<sequence>VWVEVFDFEACGTARTPPLRCIKDQDEEVEEVAPLMEAGDEDLDALDAEDALALEDTQPVMEPTLEDTQPALETAEPVVEVELGRKADMVINLDDDEIPTTQRDEAEVETSPPVDDSQPRDVFCFTHHDVNMPDSQPISSCGGVYPSCQTVDVNEMLTIPFDVMGG</sequence>
<gene>
    <name evidence="2" type="ORF">CCMP2556_LOCUS9425</name>
</gene>
<organism evidence="2 3">
    <name type="scientific">Durusdinium trenchii</name>
    <dbReference type="NCBI Taxonomy" id="1381693"/>
    <lineage>
        <taxon>Eukaryota</taxon>
        <taxon>Sar</taxon>
        <taxon>Alveolata</taxon>
        <taxon>Dinophyceae</taxon>
        <taxon>Suessiales</taxon>
        <taxon>Symbiodiniaceae</taxon>
        <taxon>Durusdinium</taxon>
    </lineage>
</organism>
<evidence type="ECO:0000313" key="3">
    <source>
        <dbReference type="Proteomes" id="UP001642484"/>
    </source>
</evidence>
<comment type="caution">
    <text evidence="2">The sequence shown here is derived from an EMBL/GenBank/DDBJ whole genome shotgun (WGS) entry which is preliminary data.</text>
</comment>
<name>A0ABP0J3L6_9DINO</name>
<evidence type="ECO:0000256" key="1">
    <source>
        <dbReference type="SAM" id="MobiDB-lite"/>
    </source>
</evidence>
<dbReference type="EMBL" id="CAXAMN010004388">
    <property type="protein sequence ID" value="CAK9008883.1"/>
    <property type="molecule type" value="Genomic_DNA"/>
</dbReference>
<accession>A0ABP0J3L6</accession>
<proteinExistence type="predicted"/>
<evidence type="ECO:0000313" key="2">
    <source>
        <dbReference type="EMBL" id="CAK9008883.1"/>
    </source>
</evidence>
<protein>
    <submittedName>
        <fullName evidence="2">Uncharacterized protein</fullName>
    </submittedName>
</protein>
<dbReference type="Proteomes" id="UP001642484">
    <property type="component" value="Unassembled WGS sequence"/>
</dbReference>
<feature type="non-terminal residue" evidence="2">
    <location>
        <position position="1"/>
    </location>
</feature>
<keyword evidence="3" id="KW-1185">Reference proteome</keyword>
<reference evidence="2 3" key="1">
    <citation type="submission" date="2024-02" db="EMBL/GenBank/DDBJ databases">
        <authorList>
            <person name="Chen Y."/>
            <person name="Shah S."/>
            <person name="Dougan E. K."/>
            <person name="Thang M."/>
            <person name="Chan C."/>
        </authorList>
    </citation>
    <scope>NUCLEOTIDE SEQUENCE [LARGE SCALE GENOMIC DNA]</scope>
</reference>
<feature type="region of interest" description="Disordered" evidence="1">
    <location>
        <begin position="93"/>
        <end position="120"/>
    </location>
</feature>